<dbReference type="CDD" id="cd01949">
    <property type="entry name" value="GGDEF"/>
    <property type="match status" value="1"/>
</dbReference>
<keyword evidence="5" id="KW-1185">Reference proteome</keyword>
<comment type="catalytic activity">
    <reaction evidence="2">
        <text>2 GTP = 3',3'-c-di-GMP + 2 diphosphate</text>
        <dbReference type="Rhea" id="RHEA:24898"/>
        <dbReference type="ChEBI" id="CHEBI:33019"/>
        <dbReference type="ChEBI" id="CHEBI:37565"/>
        <dbReference type="ChEBI" id="CHEBI:58805"/>
        <dbReference type="EC" id="2.7.7.65"/>
    </reaction>
</comment>
<protein>
    <recommendedName>
        <fullName evidence="1">diguanylate cyclase</fullName>
        <ecNumber evidence="1">2.7.7.65</ecNumber>
    </recommendedName>
</protein>
<dbReference type="AlphaFoldDB" id="A0A0N1ENE7"/>
<proteinExistence type="predicted"/>
<dbReference type="EMBL" id="LHPH01000003">
    <property type="protein sequence ID" value="KPH65030.1"/>
    <property type="molecule type" value="Genomic_DNA"/>
</dbReference>
<evidence type="ECO:0000256" key="1">
    <source>
        <dbReference type="ARBA" id="ARBA00012528"/>
    </source>
</evidence>
<dbReference type="InterPro" id="IPR050469">
    <property type="entry name" value="Diguanylate_Cyclase"/>
</dbReference>
<evidence type="ECO:0000313" key="4">
    <source>
        <dbReference type="EMBL" id="KPH65030.1"/>
    </source>
</evidence>
<dbReference type="NCBIfam" id="TIGR00254">
    <property type="entry name" value="GGDEF"/>
    <property type="match status" value="1"/>
</dbReference>
<evidence type="ECO:0000256" key="2">
    <source>
        <dbReference type="ARBA" id="ARBA00034247"/>
    </source>
</evidence>
<dbReference type="GO" id="GO:0043709">
    <property type="term" value="P:cell adhesion involved in single-species biofilm formation"/>
    <property type="evidence" value="ECO:0007669"/>
    <property type="project" value="TreeGrafter"/>
</dbReference>
<evidence type="ECO:0000259" key="3">
    <source>
        <dbReference type="PROSITE" id="PS50887"/>
    </source>
</evidence>
<organism evidence="4 5">
    <name type="scientific">Pseudoalteromonas porphyrae</name>
    <dbReference type="NCBI Taxonomy" id="187330"/>
    <lineage>
        <taxon>Bacteria</taxon>
        <taxon>Pseudomonadati</taxon>
        <taxon>Pseudomonadota</taxon>
        <taxon>Gammaproteobacteria</taxon>
        <taxon>Alteromonadales</taxon>
        <taxon>Pseudoalteromonadaceae</taxon>
        <taxon>Pseudoalteromonas</taxon>
    </lineage>
</organism>
<dbReference type="GO" id="GO:1902201">
    <property type="term" value="P:negative regulation of bacterial-type flagellum-dependent cell motility"/>
    <property type="evidence" value="ECO:0007669"/>
    <property type="project" value="TreeGrafter"/>
</dbReference>
<dbReference type="SUPFAM" id="SSF55073">
    <property type="entry name" value="Nucleotide cyclase"/>
    <property type="match status" value="1"/>
</dbReference>
<comment type="caution">
    <text evidence="4">The sequence shown here is derived from an EMBL/GenBank/DDBJ whole genome shotgun (WGS) entry which is preliminary data.</text>
</comment>
<dbReference type="PANTHER" id="PTHR45138">
    <property type="entry name" value="REGULATORY COMPONENTS OF SENSORY TRANSDUCTION SYSTEM"/>
    <property type="match status" value="1"/>
</dbReference>
<dbReference type="RefSeq" id="WP_054204779.1">
    <property type="nucleotide sequence ID" value="NZ_LHPH01000003.1"/>
</dbReference>
<dbReference type="InterPro" id="IPR000160">
    <property type="entry name" value="GGDEF_dom"/>
</dbReference>
<dbReference type="SMART" id="SM00267">
    <property type="entry name" value="GGDEF"/>
    <property type="match status" value="1"/>
</dbReference>
<evidence type="ECO:0000313" key="5">
    <source>
        <dbReference type="Proteomes" id="UP000037848"/>
    </source>
</evidence>
<dbReference type="InterPro" id="IPR043128">
    <property type="entry name" value="Rev_trsase/Diguanyl_cyclase"/>
</dbReference>
<sequence length="90" mass="10213">MDKVARWGGEEFLIFLPETNKQQASHLAEKLRLAISDIKLTHKTHTLTVTVSLGVSEYQHQSDYKDLVKQADLALYKAKESGRNQVICID</sequence>
<feature type="domain" description="GGDEF" evidence="3">
    <location>
        <begin position="1"/>
        <end position="90"/>
    </location>
</feature>
<dbReference type="GO" id="GO:0052621">
    <property type="term" value="F:diguanylate cyclase activity"/>
    <property type="evidence" value="ECO:0007669"/>
    <property type="project" value="UniProtKB-EC"/>
</dbReference>
<name>A0A0N1ENE7_9GAMM</name>
<dbReference type="EC" id="2.7.7.65" evidence="1"/>
<dbReference type="Proteomes" id="UP000037848">
    <property type="component" value="Unassembled WGS sequence"/>
</dbReference>
<accession>A0A0N1ENE7</accession>
<dbReference type="STRING" id="187330.AMS58_09405"/>
<reference evidence="4 5" key="1">
    <citation type="submission" date="2015-08" db="EMBL/GenBank/DDBJ databases">
        <title>Draft Genome Sequence of Pseudoalteromonas porphyrae UCD-SED14.</title>
        <authorList>
            <person name="Coil D.A."/>
            <person name="Jospin G."/>
            <person name="Lee R.D."/>
            <person name="Eisen J.A."/>
        </authorList>
    </citation>
    <scope>NUCLEOTIDE SEQUENCE [LARGE SCALE GENOMIC DNA]</scope>
    <source>
        <strain evidence="4 5">UCD-SED14</strain>
    </source>
</reference>
<dbReference type="Gene3D" id="3.30.70.270">
    <property type="match status" value="1"/>
</dbReference>
<dbReference type="OrthoDB" id="9812260at2"/>
<dbReference type="InterPro" id="IPR029787">
    <property type="entry name" value="Nucleotide_cyclase"/>
</dbReference>
<dbReference type="PROSITE" id="PS50887">
    <property type="entry name" value="GGDEF"/>
    <property type="match status" value="1"/>
</dbReference>
<dbReference type="GO" id="GO:0005886">
    <property type="term" value="C:plasma membrane"/>
    <property type="evidence" value="ECO:0007669"/>
    <property type="project" value="TreeGrafter"/>
</dbReference>
<dbReference type="PANTHER" id="PTHR45138:SF9">
    <property type="entry name" value="DIGUANYLATE CYCLASE DGCM-RELATED"/>
    <property type="match status" value="1"/>
</dbReference>
<gene>
    <name evidence="4" type="ORF">ADS77_04280</name>
</gene>
<dbReference type="Pfam" id="PF00990">
    <property type="entry name" value="GGDEF"/>
    <property type="match status" value="1"/>
</dbReference>
<dbReference type="PATRIC" id="fig|187330.3.peg.1902"/>